<evidence type="ECO:0000256" key="5">
    <source>
        <dbReference type="SAM" id="Coils"/>
    </source>
</evidence>
<keyword evidence="3" id="KW-0238">DNA-binding</keyword>
<evidence type="ECO:0000256" key="2">
    <source>
        <dbReference type="ARBA" id="ARBA00022723"/>
    </source>
</evidence>
<dbReference type="EMBL" id="JAAECE010000004">
    <property type="protein sequence ID" value="KAF1801744.1"/>
    <property type="molecule type" value="Genomic_DNA"/>
</dbReference>
<dbReference type="GO" id="GO:0008270">
    <property type="term" value="F:zinc ion binding"/>
    <property type="evidence" value="ECO:0007669"/>
    <property type="project" value="InterPro"/>
</dbReference>
<evidence type="ECO:0000313" key="7">
    <source>
        <dbReference type="EMBL" id="KAF1801744.1"/>
    </source>
</evidence>
<gene>
    <name evidence="7" type="ORF">FB192DRAFT_1374422</name>
</gene>
<comment type="subcellular location">
    <subcellularLocation>
        <location evidence="1">Nucleus</location>
    </subcellularLocation>
</comment>
<dbReference type="GO" id="GO:0003677">
    <property type="term" value="F:DNA binding"/>
    <property type="evidence" value="ECO:0007669"/>
    <property type="project" value="UniProtKB-KW"/>
</dbReference>
<name>A0A8H4BGM2_MUCCL</name>
<evidence type="ECO:0000256" key="1">
    <source>
        <dbReference type="ARBA" id="ARBA00004123"/>
    </source>
</evidence>
<dbReference type="PROSITE" id="PS00463">
    <property type="entry name" value="ZN2_CY6_FUNGAL_1"/>
    <property type="match status" value="1"/>
</dbReference>
<evidence type="ECO:0000259" key="6">
    <source>
        <dbReference type="PROSITE" id="PS50048"/>
    </source>
</evidence>
<protein>
    <recommendedName>
        <fullName evidence="6">Zn(2)-C6 fungal-type domain-containing protein</fullName>
    </recommendedName>
</protein>
<dbReference type="InterPro" id="IPR036864">
    <property type="entry name" value="Zn2-C6_fun-type_DNA-bd_sf"/>
</dbReference>
<dbReference type="SUPFAM" id="SSF57701">
    <property type="entry name" value="Zn2/Cys6 DNA-binding domain"/>
    <property type="match status" value="1"/>
</dbReference>
<evidence type="ECO:0000256" key="3">
    <source>
        <dbReference type="ARBA" id="ARBA00023125"/>
    </source>
</evidence>
<comment type="caution">
    <text evidence="7">The sequence shown here is derived from an EMBL/GenBank/DDBJ whole genome shotgun (WGS) entry which is preliminary data.</text>
</comment>
<dbReference type="GO" id="GO:0006351">
    <property type="term" value="P:DNA-templated transcription"/>
    <property type="evidence" value="ECO:0007669"/>
    <property type="project" value="InterPro"/>
</dbReference>
<evidence type="ECO:0000256" key="4">
    <source>
        <dbReference type="ARBA" id="ARBA00023242"/>
    </source>
</evidence>
<evidence type="ECO:0000313" key="8">
    <source>
        <dbReference type="Proteomes" id="UP000469890"/>
    </source>
</evidence>
<dbReference type="PROSITE" id="PS50048">
    <property type="entry name" value="ZN2_CY6_FUNGAL_2"/>
    <property type="match status" value="1"/>
</dbReference>
<dbReference type="PANTHER" id="PTHR46910">
    <property type="entry name" value="TRANSCRIPTION FACTOR PDR1"/>
    <property type="match status" value="1"/>
</dbReference>
<proteinExistence type="predicted"/>
<dbReference type="GO" id="GO:0005634">
    <property type="term" value="C:nucleus"/>
    <property type="evidence" value="ECO:0007669"/>
    <property type="project" value="UniProtKB-SubCell"/>
</dbReference>
<feature type="domain" description="Zn(2)-C6 fungal-type" evidence="6">
    <location>
        <begin position="6"/>
        <end position="36"/>
    </location>
</feature>
<dbReference type="CDD" id="cd00067">
    <property type="entry name" value="GAL4"/>
    <property type="match status" value="1"/>
</dbReference>
<keyword evidence="2" id="KW-0479">Metal-binding</keyword>
<dbReference type="Proteomes" id="UP000469890">
    <property type="component" value="Unassembled WGS sequence"/>
</dbReference>
<feature type="coiled-coil region" evidence="5">
    <location>
        <begin position="66"/>
        <end position="93"/>
    </location>
</feature>
<accession>A0A8H4BGM2</accession>
<sequence>MARKIPCQYCKQRRRKCERLQEHDSCERCVKMKKKCIPQDLHYKEGSSTEDCDDEDVEEQASNAEMDALYGQVRDLEKQLQCLELDLQQEQALIKKEPRWDIRFVDGELRLETEIRNLEELMMYGQSAIRYLSPFGSTFQAKSLRFERKSLSFVKTAMQLVTISYDITNPDSVSSPKAISRRFSVGVPAFMKPQSLVRRLIDNYFSCFNDTVPILHEPTFMEHVWGLDDPMEDPVVLAVCTSAAVVTCKHNFLNSSEKRYFSEYFFELSVNKLVDMFDDPDKALESVLVINLMLPFMIQTLRVSEAYKWVSIAMLLCKNLQTENPGYAQGGPGLPRMTRIKYALLHRNSVLCECAMALIDFVKNDKRNEIEPNNVQFDILPDESRKIKNIISMFNRILGLSLHPSFIAVVTQARQLAAGDVAELSFEEIIRYEETVIEWWHNLPEELKMCSEPFNLTKEAVERETDVRRILMASYVHTITLSIQGCLIRPKPQRNVEPVYSIIKDRALYLAMHSADMCLLLMKQIEKIDSFCYSPSKLLVRSIDSLMSLLQVPDDTMAKMAQQKLSEYMHALTKQVLPDHQVPPSASPYNMISVAPKGSTPPVTELYKNFPLPGEALIFDVVRTTVERNAKLLALDSQ</sequence>
<organism evidence="7 8">
    <name type="scientific">Mucor circinelloides f. lusitanicus</name>
    <name type="common">Mucor racemosus var. lusitanicus</name>
    <dbReference type="NCBI Taxonomy" id="29924"/>
    <lineage>
        <taxon>Eukaryota</taxon>
        <taxon>Fungi</taxon>
        <taxon>Fungi incertae sedis</taxon>
        <taxon>Mucoromycota</taxon>
        <taxon>Mucoromycotina</taxon>
        <taxon>Mucoromycetes</taxon>
        <taxon>Mucorales</taxon>
        <taxon>Mucorineae</taxon>
        <taxon>Mucoraceae</taxon>
        <taxon>Mucor</taxon>
    </lineage>
</organism>
<dbReference type="InterPro" id="IPR050987">
    <property type="entry name" value="AtrR-like"/>
</dbReference>
<dbReference type="InterPro" id="IPR001138">
    <property type="entry name" value="Zn2Cys6_DnaBD"/>
</dbReference>
<dbReference type="Pfam" id="PF04082">
    <property type="entry name" value="Fungal_trans"/>
    <property type="match status" value="1"/>
</dbReference>
<keyword evidence="4" id="KW-0539">Nucleus</keyword>
<dbReference type="AlphaFoldDB" id="A0A8H4BGM2"/>
<keyword evidence="5" id="KW-0175">Coiled coil</keyword>
<dbReference type="CDD" id="cd12148">
    <property type="entry name" value="fungal_TF_MHR"/>
    <property type="match status" value="1"/>
</dbReference>
<dbReference type="PANTHER" id="PTHR46910:SF3">
    <property type="entry name" value="HALOTOLERANCE PROTEIN 9-RELATED"/>
    <property type="match status" value="1"/>
</dbReference>
<dbReference type="InterPro" id="IPR007219">
    <property type="entry name" value="XnlR_reg_dom"/>
</dbReference>
<reference evidence="7 8" key="1">
    <citation type="submission" date="2019-09" db="EMBL/GenBank/DDBJ databases">
        <authorList>
            <consortium name="DOE Joint Genome Institute"/>
            <person name="Mondo S.J."/>
            <person name="Navarro-Mendoza M.I."/>
            <person name="Perez-Arques C."/>
            <person name="Panchal S."/>
            <person name="Nicolas F.E."/>
            <person name="Ganguly P."/>
            <person name="Pangilinan J."/>
            <person name="Grigoriev I."/>
            <person name="Heitman J."/>
            <person name="Sanya K."/>
            <person name="Garre V."/>
        </authorList>
    </citation>
    <scope>NUCLEOTIDE SEQUENCE [LARGE SCALE GENOMIC DNA]</scope>
    <source>
        <strain evidence="7 8">MU402</strain>
    </source>
</reference>
<dbReference type="GO" id="GO:0000981">
    <property type="term" value="F:DNA-binding transcription factor activity, RNA polymerase II-specific"/>
    <property type="evidence" value="ECO:0007669"/>
    <property type="project" value="InterPro"/>
</dbReference>